<dbReference type="HOGENOM" id="CLU_2922787_0_0_1"/>
<dbReference type="Proteomes" id="UP000027222">
    <property type="component" value="Unassembled WGS sequence"/>
</dbReference>
<evidence type="ECO:0000313" key="1">
    <source>
        <dbReference type="EMBL" id="KDR66770.1"/>
    </source>
</evidence>
<dbReference type="AlphaFoldDB" id="A0A067S7D7"/>
<evidence type="ECO:0000313" key="2">
    <source>
        <dbReference type="Proteomes" id="UP000027222"/>
    </source>
</evidence>
<accession>A0A067S7D7</accession>
<proteinExistence type="predicted"/>
<organism evidence="1 2">
    <name type="scientific">Galerina marginata (strain CBS 339.88)</name>
    <dbReference type="NCBI Taxonomy" id="685588"/>
    <lineage>
        <taxon>Eukaryota</taxon>
        <taxon>Fungi</taxon>
        <taxon>Dikarya</taxon>
        <taxon>Basidiomycota</taxon>
        <taxon>Agaricomycotina</taxon>
        <taxon>Agaricomycetes</taxon>
        <taxon>Agaricomycetidae</taxon>
        <taxon>Agaricales</taxon>
        <taxon>Agaricineae</taxon>
        <taxon>Strophariaceae</taxon>
        <taxon>Galerina</taxon>
    </lineage>
</organism>
<protein>
    <submittedName>
        <fullName evidence="1">Uncharacterized protein</fullName>
    </submittedName>
</protein>
<gene>
    <name evidence="1" type="ORF">GALMADRAFT_258926</name>
</gene>
<dbReference type="EMBL" id="KL142420">
    <property type="protein sequence ID" value="KDR66770.1"/>
    <property type="molecule type" value="Genomic_DNA"/>
</dbReference>
<reference evidence="2" key="1">
    <citation type="journal article" date="2014" name="Proc. Natl. Acad. Sci. U.S.A.">
        <title>Extensive sampling of basidiomycete genomes demonstrates inadequacy of the white-rot/brown-rot paradigm for wood decay fungi.</title>
        <authorList>
            <person name="Riley R."/>
            <person name="Salamov A.A."/>
            <person name="Brown D.W."/>
            <person name="Nagy L.G."/>
            <person name="Floudas D."/>
            <person name="Held B.W."/>
            <person name="Levasseur A."/>
            <person name="Lombard V."/>
            <person name="Morin E."/>
            <person name="Otillar R."/>
            <person name="Lindquist E.A."/>
            <person name="Sun H."/>
            <person name="LaButti K.M."/>
            <person name="Schmutz J."/>
            <person name="Jabbour D."/>
            <person name="Luo H."/>
            <person name="Baker S.E."/>
            <person name="Pisabarro A.G."/>
            <person name="Walton J.D."/>
            <person name="Blanchette R.A."/>
            <person name="Henrissat B."/>
            <person name="Martin F."/>
            <person name="Cullen D."/>
            <person name="Hibbett D.S."/>
            <person name="Grigoriev I.V."/>
        </authorList>
    </citation>
    <scope>NUCLEOTIDE SEQUENCE [LARGE SCALE GENOMIC DNA]</scope>
    <source>
        <strain evidence="2">CBS 339.88</strain>
    </source>
</reference>
<sequence length="64" mass="6938">MGKPRHILKIRYDAPPAAYAHAAGAYGTILAPPVISVWDTGGVGFDLASPVREKHRFHNALTTR</sequence>
<name>A0A067S7D7_GALM3</name>
<keyword evidence="2" id="KW-1185">Reference proteome</keyword>